<keyword evidence="3" id="KW-1185">Reference proteome</keyword>
<reference evidence="2 3" key="1">
    <citation type="submission" date="2024-03" db="EMBL/GenBank/DDBJ databases">
        <authorList>
            <person name="Gkanogiannis A."/>
            <person name="Becerra Lopez-Lavalle L."/>
        </authorList>
    </citation>
    <scope>NUCLEOTIDE SEQUENCE [LARGE SCALE GENOMIC DNA]</scope>
</reference>
<feature type="compositionally biased region" description="Basic and acidic residues" evidence="1">
    <location>
        <begin position="126"/>
        <end position="145"/>
    </location>
</feature>
<feature type="region of interest" description="Disordered" evidence="1">
    <location>
        <begin position="119"/>
        <end position="158"/>
    </location>
</feature>
<proteinExistence type="predicted"/>
<dbReference type="Proteomes" id="UP001642487">
    <property type="component" value="Chromosome 6"/>
</dbReference>
<name>A0ABP0YZS7_9ROSI</name>
<evidence type="ECO:0000256" key="1">
    <source>
        <dbReference type="SAM" id="MobiDB-lite"/>
    </source>
</evidence>
<organism evidence="2 3">
    <name type="scientific">Citrullus colocynthis</name>
    <name type="common">colocynth</name>
    <dbReference type="NCBI Taxonomy" id="252529"/>
    <lineage>
        <taxon>Eukaryota</taxon>
        <taxon>Viridiplantae</taxon>
        <taxon>Streptophyta</taxon>
        <taxon>Embryophyta</taxon>
        <taxon>Tracheophyta</taxon>
        <taxon>Spermatophyta</taxon>
        <taxon>Magnoliopsida</taxon>
        <taxon>eudicotyledons</taxon>
        <taxon>Gunneridae</taxon>
        <taxon>Pentapetalae</taxon>
        <taxon>rosids</taxon>
        <taxon>fabids</taxon>
        <taxon>Cucurbitales</taxon>
        <taxon>Cucurbitaceae</taxon>
        <taxon>Benincaseae</taxon>
        <taxon>Citrullus</taxon>
    </lineage>
</organism>
<evidence type="ECO:0000313" key="3">
    <source>
        <dbReference type="Proteomes" id="UP001642487"/>
    </source>
</evidence>
<sequence length="158" mass="16823">MPSGHKCENGTNVDKLDNRVIGLVEVNAWSLGEPFRNQSEPFSNQSSFISKYRAISSTLDFKNPFVANKGLIRIMGNKIPSVITHLGFKFLGHGIVPNRNGSNISKSCGLSLGPVNEATGVGVDGSGDKGESPSDKDRGREDVANRLDGSVDGVHKGV</sequence>
<accession>A0ABP0YZS7</accession>
<gene>
    <name evidence="2" type="ORF">CITCOLO1_LOCUS16426</name>
</gene>
<evidence type="ECO:0000313" key="2">
    <source>
        <dbReference type="EMBL" id="CAK9324200.1"/>
    </source>
</evidence>
<protein>
    <submittedName>
        <fullName evidence="2">Uncharacterized protein</fullName>
    </submittedName>
</protein>
<dbReference type="EMBL" id="OZ021740">
    <property type="protein sequence ID" value="CAK9324200.1"/>
    <property type="molecule type" value="Genomic_DNA"/>
</dbReference>